<dbReference type="Gene3D" id="3.40.50.300">
    <property type="entry name" value="P-loop containing nucleotide triphosphate hydrolases"/>
    <property type="match status" value="2"/>
</dbReference>
<evidence type="ECO:0000256" key="5">
    <source>
        <dbReference type="ARBA" id="ARBA00023125"/>
    </source>
</evidence>
<dbReference type="STRING" id="381306.AN478_11920"/>
<dbReference type="Pfam" id="PF13307">
    <property type="entry name" value="Helicase_C_2"/>
    <property type="match status" value="1"/>
</dbReference>
<evidence type="ECO:0000313" key="9">
    <source>
        <dbReference type="Proteomes" id="UP000183104"/>
    </source>
</evidence>
<dbReference type="InterPro" id="IPR027417">
    <property type="entry name" value="P-loop_NTPase"/>
</dbReference>
<protein>
    <recommendedName>
        <fullName evidence="6">ATP-dependent DNA helicase DinG</fullName>
        <ecNumber evidence="6">5.6.2.3</ecNumber>
    </recommendedName>
    <alternativeName>
        <fullName evidence="6">DNA 5'-3' helicase DinG</fullName>
    </alternativeName>
</protein>
<dbReference type="GO" id="GO:0009432">
    <property type="term" value="P:SOS response"/>
    <property type="evidence" value="ECO:0007669"/>
    <property type="project" value="TreeGrafter"/>
</dbReference>
<dbReference type="PATRIC" id="fig|381306.5.peg.1526"/>
<dbReference type="OrthoDB" id="9805194at2"/>
<evidence type="ECO:0000256" key="4">
    <source>
        <dbReference type="ARBA" id="ARBA00022840"/>
    </source>
</evidence>
<dbReference type="AlphaFoldDB" id="A0A0P9GG75"/>
<evidence type="ECO:0000259" key="7">
    <source>
        <dbReference type="PROSITE" id="PS51193"/>
    </source>
</evidence>
<proteinExistence type="inferred from homology"/>
<keyword evidence="6" id="KW-0408">Iron</keyword>
<organism evidence="8 9">
    <name type="scientific">Thiohalorhabdus denitrificans</name>
    <dbReference type="NCBI Taxonomy" id="381306"/>
    <lineage>
        <taxon>Bacteria</taxon>
        <taxon>Pseudomonadati</taxon>
        <taxon>Pseudomonadota</taxon>
        <taxon>Gammaproteobacteria</taxon>
        <taxon>Thiohalorhabdales</taxon>
        <taxon>Thiohalorhabdaceae</taxon>
        <taxon>Thiohalorhabdus</taxon>
    </lineage>
</organism>
<gene>
    <name evidence="6" type="primary">dinG</name>
    <name evidence="8" type="ORF">SAMN05661077_0479</name>
</gene>
<dbReference type="EC" id="5.6.2.3" evidence="6"/>
<dbReference type="GO" id="GO:0003677">
    <property type="term" value="F:DNA binding"/>
    <property type="evidence" value="ECO:0007669"/>
    <property type="project" value="UniProtKB-UniRule"/>
</dbReference>
<keyword evidence="1 6" id="KW-0004">4Fe-4S</keyword>
<dbReference type="HAMAP" id="MF_02205">
    <property type="entry name" value="DinG_proteobact"/>
    <property type="match status" value="1"/>
</dbReference>
<dbReference type="InterPro" id="IPR014013">
    <property type="entry name" value="Helic_SF1/SF2_ATP-bd_DinG/Rad3"/>
</dbReference>
<name>A0A0P9GG75_9GAMM</name>
<feature type="binding site" evidence="6">
    <location>
        <position position="200"/>
    </location>
    <ligand>
        <name>[4Fe-4S] cluster</name>
        <dbReference type="ChEBI" id="CHEBI:49883"/>
    </ligand>
</feature>
<keyword evidence="6" id="KW-0413">Isomerase</keyword>
<dbReference type="NCBIfam" id="NF008729">
    <property type="entry name" value="PRK11747.1"/>
    <property type="match status" value="1"/>
</dbReference>
<keyword evidence="3 6" id="KW-0378">Hydrolase</keyword>
<keyword evidence="5 6" id="KW-0238">DNA-binding</keyword>
<dbReference type="PROSITE" id="PS51193">
    <property type="entry name" value="HELICASE_ATP_BIND_2"/>
    <property type="match status" value="1"/>
</dbReference>
<dbReference type="PANTHER" id="PTHR11472">
    <property type="entry name" value="DNA REPAIR DEAD HELICASE RAD3/XP-D SUBFAMILY MEMBER"/>
    <property type="match status" value="1"/>
</dbReference>
<dbReference type="GO" id="GO:0043139">
    <property type="term" value="F:5'-3' DNA helicase activity"/>
    <property type="evidence" value="ECO:0007669"/>
    <property type="project" value="UniProtKB-UniRule"/>
</dbReference>
<keyword evidence="6" id="KW-0479">Metal-binding</keyword>
<comment type="similarity">
    <text evidence="6">Belongs to the helicase family. DinG subfamily. Type 1 sub-subfamily.</text>
</comment>
<dbReference type="InterPro" id="IPR045028">
    <property type="entry name" value="DinG/Rad3-like"/>
</dbReference>
<keyword evidence="9" id="KW-1185">Reference proteome</keyword>
<keyword evidence="4 6" id="KW-0067">ATP-binding</keyword>
<feature type="binding site" evidence="6">
    <location>
        <position position="195"/>
    </location>
    <ligand>
        <name>[4Fe-4S] cluster</name>
        <dbReference type="ChEBI" id="CHEBI:49883"/>
    </ligand>
</feature>
<dbReference type="GO" id="GO:0046872">
    <property type="term" value="F:metal ion binding"/>
    <property type="evidence" value="ECO:0007669"/>
    <property type="project" value="UniProtKB-KW"/>
</dbReference>
<keyword evidence="6 8" id="KW-0347">Helicase</keyword>
<dbReference type="RefSeq" id="WP_054966850.1">
    <property type="nucleotide sequence ID" value="NZ_FMUN01000001.1"/>
</dbReference>
<dbReference type="GO" id="GO:0016887">
    <property type="term" value="F:ATP hydrolysis activity"/>
    <property type="evidence" value="ECO:0007669"/>
    <property type="project" value="RHEA"/>
</dbReference>
<evidence type="ECO:0000256" key="1">
    <source>
        <dbReference type="ARBA" id="ARBA00022485"/>
    </source>
</evidence>
<feature type="binding site" evidence="6">
    <location>
        <position position="206"/>
    </location>
    <ligand>
        <name>[4Fe-4S] cluster</name>
        <dbReference type="ChEBI" id="CHEBI:49883"/>
    </ligand>
</feature>
<dbReference type="GO" id="GO:0033677">
    <property type="term" value="F:DNA/RNA helicase activity"/>
    <property type="evidence" value="ECO:0007669"/>
    <property type="project" value="TreeGrafter"/>
</dbReference>
<feature type="domain" description="Helicase ATP-binding" evidence="7">
    <location>
        <begin position="16"/>
        <end position="322"/>
    </location>
</feature>
<evidence type="ECO:0000256" key="2">
    <source>
        <dbReference type="ARBA" id="ARBA00022741"/>
    </source>
</evidence>
<accession>A0A0P9GG75</accession>
<evidence type="ECO:0000256" key="3">
    <source>
        <dbReference type="ARBA" id="ARBA00022801"/>
    </source>
</evidence>
<keyword evidence="2 6" id="KW-0547">Nucleotide-binding</keyword>
<dbReference type="SUPFAM" id="SSF52540">
    <property type="entry name" value="P-loop containing nucleoside triphosphate hydrolases"/>
    <property type="match status" value="1"/>
</dbReference>
<evidence type="ECO:0000313" key="8">
    <source>
        <dbReference type="EMBL" id="SCX79686.1"/>
    </source>
</evidence>
<sequence length="703" mass="77102">MPTEEAKTRIRAAFERIKQTLPEFRDRKVQRWMIAEVGRTLSAEDDGPGILALEAGTGTGKSLGYLLPGIVVAQEEQRTLVVSTGTVALQEQLLHKDLPLVAQYGGLEFRSQLAKGRGRYACIRDLERAAVDDEGDQMALDGALWAQRPSRDDAETVAAMHRAWSADDWDGDLDAWPDALSGAVRSLVTTNRHGCTGGACAHREHCPYYRDRDRVWGADVVVTNHNLVLADLALGGGVVLPPPEKCLYVFDEGHHLPGRAVDQFHAAAGCEAARSWVAELPKAVTEAVAALGDDSGLTELAGSVQERSEGLDALLQEARQTLAANWPAGEAEQEWRFPRGEVPEDLRALAARVAGPARELAARFRELGNKADKALEEARSRQDETEQDALNKVLPRLGLVRERCENLEAAWSGMAEPDPEGRPPLARWIEAVPDQQGDGGDYRVSVSPISAADELRESLWDRCAGALITSATLTSLGRFDRLLGKLGLAEEGRAKCHRLPSPFDYGQAALHVPRERLPDPRDTEAHTQAIAELLPERLDPDQGSLVLFTSRRQMEAVHERLPEDWRKRTRCQGAVSRERLLADHEAEIEAGRGSVLFGLASFAEGVDLPGALCRHVVIARIPFSVPTTPVEATTHEWVESRGGKPFFEISLPDASLRLIQAVGRLIRSEDDWGTVTILDPRVVTKPYGRDLLDSLPPIPRHTT</sequence>
<dbReference type="SMART" id="SM00491">
    <property type="entry name" value="HELICc2"/>
    <property type="match status" value="1"/>
</dbReference>
<comment type="function">
    <text evidence="6">DNA-dependent ATPase and 5'-3' DNA helicase. Unwinds D-loops, R-loops, forked DNA and G-quadruplex DNA.</text>
</comment>
<feature type="binding site" evidence="6">
    <location>
        <position position="122"/>
    </location>
    <ligand>
        <name>[4Fe-4S] cluster</name>
        <dbReference type="ChEBI" id="CHEBI:49883"/>
    </ligand>
</feature>
<dbReference type="Proteomes" id="UP000183104">
    <property type="component" value="Unassembled WGS sequence"/>
</dbReference>
<dbReference type="GO" id="GO:0006281">
    <property type="term" value="P:DNA repair"/>
    <property type="evidence" value="ECO:0007669"/>
    <property type="project" value="TreeGrafter"/>
</dbReference>
<dbReference type="InterPro" id="IPR006555">
    <property type="entry name" value="ATP-dep_Helicase_C"/>
</dbReference>
<keyword evidence="6" id="KW-0411">Iron-sulfur</keyword>
<dbReference type="GO" id="GO:0005524">
    <property type="term" value="F:ATP binding"/>
    <property type="evidence" value="ECO:0007669"/>
    <property type="project" value="UniProtKB-UniRule"/>
</dbReference>
<reference evidence="9" key="1">
    <citation type="submission" date="2016-10" db="EMBL/GenBank/DDBJ databases">
        <authorList>
            <person name="Varghese N."/>
        </authorList>
    </citation>
    <scope>NUCLEOTIDE SEQUENCE [LARGE SCALE GENOMIC DNA]</scope>
    <source>
        <strain evidence="9">HL 19</strain>
    </source>
</reference>
<dbReference type="InterPro" id="IPR039000">
    <property type="entry name" value="DinG_proteobact"/>
</dbReference>
<comment type="catalytic activity">
    <reaction evidence="6">
        <text>ATP + H2O = ADP + phosphate + H(+)</text>
        <dbReference type="Rhea" id="RHEA:13065"/>
        <dbReference type="ChEBI" id="CHEBI:15377"/>
        <dbReference type="ChEBI" id="CHEBI:15378"/>
        <dbReference type="ChEBI" id="CHEBI:30616"/>
        <dbReference type="ChEBI" id="CHEBI:43474"/>
        <dbReference type="ChEBI" id="CHEBI:456216"/>
        <dbReference type="EC" id="5.6.2.3"/>
    </reaction>
</comment>
<dbReference type="GO" id="GO:0051539">
    <property type="term" value="F:4 iron, 4 sulfur cluster binding"/>
    <property type="evidence" value="ECO:0007669"/>
    <property type="project" value="UniProtKB-UniRule"/>
</dbReference>
<evidence type="ECO:0000256" key="6">
    <source>
        <dbReference type="HAMAP-Rule" id="MF_02205"/>
    </source>
</evidence>
<dbReference type="EMBL" id="FMUN01000001">
    <property type="protein sequence ID" value="SCX79686.1"/>
    <property type="molecule type" value="Genomic_DNA"/>
</dbReference>
<dbReference type="PANTHER" id="PTHR11472:SF59">
    <property type="entry name" value="ATP-DEPENDENT DNA HELICASE DING"/>
    <property type="match status" value="1"/>
</dbReference>
<comment type="cofactor">
    <cofactor evidence="6">
        <name>[4Fe-4S] cluster</name>
        <dbReference type="ChEBI" id="CHEBI:49883"/>
    </cofactor>
    <text evidence="6">Binds 1 [4Fe-4S] cluster.</text>
</comment>